<reference evidence="2 3" key="1">
    <citation type="submission" date="2015-05" db="EMBL/GenBank/DDBJ databases">
        <authorList>
            <person name="Tang B."/>
            <person name="Yu Y."/>
        </authorList>
    </citation>
    <scope>NUCLEOTIDE SEQUENCE [LARGE SCALE GENOMIC DNA]</scope>
    <source>
        <strain evidence="2 3">DSM 7029</strain>
    </source>
</reference>
<feature type="transmembrane region" description="Helical" evidence="1">
    <location>
        <begin position="136"/>
        <end position="157"/>
    </location>
</feature>
<feature type="transmembrane region" description="Helical" evidence="1">
    <location>
        <begin position="169"/>
        <end position="186"/>
    </location>
</feature>
<protein>
    <recommendedName>
        <fullName evidence="4">DUF2243 domain-containing protein</fullName>
    </recommendedName>
</protein>
<dbReference type="PATRIC" id="fig|413882.6.peg.1455"/>
<dbReference type="Pfam" id="PF10002">
    <property type="entry name" value="DUF2243"/>
    <property type="match status" value="1"/>
</dbReference>
<gene>
    <name evidence="2" type="ORF">AAW51_1386</name>
</gene>
<dbReference type="InterPro" id="IPR018719">
    <property type="entry name" value="DUF2243_membrane"/>
</dbReference>
<dbReference type="Proteomes" id="UP000035352">
    <property type="component" value="Chromosome"/>
</dbReference>
<keyword evidence="3" id="KW-1185">Reference proteome</keyword>
<feature type="transmembrane region" description="Helical" evidence="1">
    <location>
        <begin position="67"/>
        <end position="85"/>
    </location>
</feature>
<keyword evidence="1" id="KW-0812">Transmembrane</keyword>
<accession>A0A0G3BFI2</accession>
<dbReference type="KEGG" id="pbh:AAW51_1386"/>
<evidence type="ECO:0008006" key="4">
    <source>
        <dbReference type="Google" id="ProtNLM"/>
    </source>
</evidence>
<dbReference type="AlphaFoldDB" id="A0A0G3BFI2"/>
<evidence type="ECO:0000313" key="2">
    <source>
        <dbReference type="EMBL" id="AKJ28077.1"/>
    </source>
</evidence>
<keyword evidence="1" id="KW-0472">Membrane</keyword>
<sequence>MTASSTTAADPVGRGALPWGAGLLGFALGGFFDGILLHQVLQWHHLLSGIEANDGPLDLRTQLLADGLFHAAMYVVAVAGLFLLLRHRARLGAPGAGRRLMADALLGFGIWHVVDAVLSHWTLGLHRIRMGVDNPWLWDLGWLLVFGLGALVAAWALRRRPPARSGGGPATATLLVLLAAGAAAWATRAPAGAPATVTVLLSPGAAAWATRAPAGAPATVTVLLSPGAPPAAGWRQAERLSASVLWVDARGSVWVLALPTGQRTPASAMATGMSWRDGVLLVGSSWSAAACLGWSRGGEPQRARGGLQRSA</sequence>
<dbReference type="OrthoDB" id="8812328at2"/>
<feature type="transmembrane region" description="Helical" evidence="1">
    <location>
        <begin position="21"/>
        <end position="41"/>
    </location>
</feature>
<dbReference type="STRING" id="413882.AAW51_1386"/>
<name>A0A0G3BFI2_9BURK</name>
<proteinExistence type="predicted"/>
<organism evidence="2 3">
    <name type="scientific">Caldimonas brevitalea</name>
    <dbReference type="NCBI Taxonomy" id="413882"/>
    <lineage>
        <taxon>Bacteria</taxon>
        <taxon>Pseudomonadati</taxon>
        <taxon>Pseudomonadota</taxon>
        <taxon>Betaproteobacteria</taxon>
        <taxon>Burkholderiales</taxon>
        <taxon>Sphaerotilaceae</taxon>
        <taxon>Caldimonas</taxon>
    </lineage>
</organism>
<evidence type="ECO:0000313" key="3">
    <source>
        <dbReference type="Proteomes" id="UP000035352"/>
    </source>
</evidence>
<dbReference type="RefSeq" id="WP_047194025.1">
    <property type="nucleotide sequence ID" value="NZ_CP011371.1"/>
</dbReference>
<keyword evidence="1" id="KW-1133">Transmembrane helix</keyword>
<evidence type="ECO:0000256" key="1">
    <source>
        <dbReference type="SAM" id="Phobius"/>
    </source>
</evidence>
<dbReference type="EMBL" id="CP011371">
    <property type="protein sequence ID" value="AKJ28077.1"/>
    <property type="molecule type" value="Genomic_DNA"/>
</dbReference>
<feature type="transmembrane region" description="Helical" evidence="1">
    <location>
        <begin position="105"/>
        <end position="124"/>
    </location>
</feature>